<gene>
    <name evidence="1" type="ORF">Goari_006124</name>
</gene>
<name>A0A7J8XM45_GOSAI</name>
<dbReference type="EMBL" id="JABFAA010000008">
    <property type="protein sequence ID" value="MBA0688325.1"/>
    <property type="molecule type" value="Genomic_DNA"/>
</dbReference>
<comment type="caution">
    <text evidence="1">The sequence shown here is derived from an EMBL/GenBank/DDBJ whole genome shotgun (WGS) entry which is preliminary data.</text>
</comment>
<reference evidence="1 2" key="1">
    <citation type="journal article" date="2019" name="Genome Biol. Evol.">
        <title>Insights into the evolution of the New World diploid cottons (Gossypium, subgenus Houzingenia) based on genome sequencing.</title>
        <authorList>
            <person name="Grover C.E."/>
            <person name="Arick M.A. 2nd"/>
            <person name="Thrash A."/>
            <person name="Conover J.L."/>
            <person name="Sanders W.S."/>
            <person name="Peterson D.G."/>
            <person name="Frelichowski J.E."/>
            <person name="Scheffler J.A."/>
            <person name="Scheffler B.E."/>
            <person name="Wendel J.F."/>
        </authorList>
    </citation>
    <scope>NUCLEOTIDE SEQUENCE [LARGE SCALE GENOMIC DNA]</scope>
    <source>
        <strain evidence="1">185</strain>
        <tissue evidence="1">Leaf</tissue>
    </source>
</reference>
<evidence type="ECO:0000313" key="2">
    <source>
        <dbReference type="Proteomes" id="UP000593577"/>
    </source>
</evidence>
<organism evidence="1 2">
    <name type="scientific">Gossypium aridum</name>
    <name type="common">American cotton</name>
    <name type="synonym">Erioxylum aridum</name>
    <dbReference type="NCBI Taxonomy" id="34290"/>
    <lineage>
        <taxon>Eukaryota</taxon>
        <taxon>Viridiplantae</taxon>
        <taxon>Streptophyta</taxon>
        <taxon>Embryophyta</taxon>
        <taxon>Tracheophyta</taxon>
        <taxon>Spermatophyta</taxon>
        <taxon>Magnoliopsida</taxon>
        <taxon>eudicotyledons</taxon>
        <taxon>Gunneridae</taxon>
        <taxon>Pentapetalae</taxon>
        <taxon>rosids</taxon>
        <taxon>malvids</taxon>
        <taxon>Malvales</taxon>
        <taxon>Malvaceae</taxon>
        <taxon>Malvoideae</taxon>
        <taxon>Gossypium</taxon>
    </lineage>
</organism>
<dbReference type="AlphaFoldDB" id="A0A7J8XM45"/>
<proteinExistence type="predicted"/>
<protein>
    <submittedName>
        <fullName evidence="1">Uncharacterized protein</fullName>
    </submittedName>
</protein>
<sequence>MGVLLGWINYLLSVSFKDMLVGLMNRSELGWKFFEEDDSQLIEGDVFIGTEDRLSSIRFSDRVWQILYKNMSKTVVVKLLGRK</sequence>
<dbReference type="Proteomes" id="UP000593577">
    <property type="component" value="Unassembled WGS sequence"/>
</dbReference>
<feature type="non-terminal residue" evidence="1">
    <location>
        <position position="83"/>
    </location>
</feature>
<evidence type="ECO:0000313" key="1">
    <source>
        <dbReference type="EMBL" id="MBA0688325.1"/>
    </source>
</evidence>
<accession>A0A7J8XM45</accession>
<keyword evidence="2" id="KW-1185">Reference proteome</keyword>